<keyword evidence="3" id="KW-0804">Transcription</keyword>
<dbReference type="PANTHER" id="PTHR46772">
    <property type="entry name" value="BHLH DOMAIN-CONTAINING PROTEIN"/>
    <property type="match status" value="1"/>
</dbReference>
<evidence type="ECO:0000256" key="1">
    <source>
        <dbReference type="ARBA" id="ARBA00004123"/>
    </source>
</evidence>
<evidence type="ECO:0000313" key="9">
    <source>
        <dbReference type="Proteomes" id="UP000002051"/>
    </source>
</evidence>
<dbReference type="OMA" id="LVTDIFM"/>
<dbReference type="HOGENOM" id="CLU_103548_0_0_1"/>
<dbReference type="SUPFAM" id="SSF47459">
    <property type="entry name" value="HLH, helix-loop-helix DNA-binding domain"/>
    <property type="match status" value="1"/>
</dbReference>
<dbReference type="GO" id="GO:0009960">
    <property type="term" value="P:endosperm development"/>
    <property type="evidence" value="ECO:0007669"/>
    <property type="project" value="InterPro"/>
</dbReference>
<evidence type="ECO:0000313" key="7">
    <source>
        <dbReference type="EMBL" id="AES91783.1"/>
    </source>
</evidence>
<dbReference type="GO" id="GO:0005634">
    <property type="term" value="C:nucleus"/>
    <property type="evidence" value="ECO:0000318"/>
    <property type="project" value="GO_Central"/>
</dbReference>
<dbReference type="PROSITE" id="PS50888">
    <property type="entry name" value="BHLH"/>
    <property type="match status" value="1"/>
</dbReference>
<dbReference type="InterPro" id="IPR036638">
    <property type="entry name" value="HLH_DNA-bd_sf"/>
</dbReference>
<dbReference type="PANTHER" id="PTHR46772:SF6">
    <property type="entry name" value="BHLH DOMAIN-CONTAINING PROTEIN"/>
    <property type="match status" value="1"/>
</dbReference>
<dbReference type="eggNOG" id="ENOG502S4GC">
    <property type="taxonomic scope" value="Eukaryota"/>
</dbReference>
<dbReference type="Gene3D" id="4.10.280.10">
    <property type="entry name" value="Helix-loop-helix DNA-binding domain"/>
    <property type="match status" value="1"/>
</dbReference>
<keyword evidence="5" id="KW-0175">Coiled coil</keyword>
<reference evidence="7 9" key="2">
    <citation type="journal article" date="2014" name="BMC Genomics">
        <title>An improved genome release (version Mt4.0) for the model legume Medicago truncatula.</title>
        <authorList>
            <person name="Tang H."/>
            <person name="Krishnakumar V."/>
            <person name="Bidwell S."/>
            <person name="Rosen B."/>
            <person name="Chan A."/>
            <person name="Zhou S."/>
            <person name="Gentzbittel L."/>
            <person name="Childs K.L."/>
            <person name="Yandell M."/>
            <person name="Gundlach H."/>
            <person name="Mayer K.F."/>
            <person name="Schwartz D.C."/>
            <person name="Town C.D."/>
        </authorList>
    </citation>
    <scope>GENOME REANNOTATION</scope>
    <source>
        <strain evidence="8 9">cv. Jemalong A17</strain>
    </source>
</reference>
<reference evidence="7 9" key="1">
    <citation type="journal article" date="2011" name="Nature">
        <title>The Medicago genome provides insight into the evolution of rhizobial symbioses.</title>
        <authorList>
            <person name="Young N.D."/>
            <person name="Debelle F."/>
            <person name="Oldroyd G.E."/>
            <person name="Geurts R."/>
            <person name="Cannon S.B."/>
            <person name="Udvardi M.K."/>
            <person name="Benedito V.A."/>
            <person name="Mayer K.F."/>
            <person name="Gouzy J."/>
            <person name="Schoof H."/>
            <person name="Van de Peer Y."/>
            <person name="Proost S."/>
            <person name="Cook D.R."/>
            <person name="Meyers B.C."/>
            <person name="Spannagl M."/>
            <person name="Cheung F."/>
            <person name="De Mita S."/>
            <person name="Krishnakumar V."/>
            <person name="Gundlach H."/>
            <person name="Zhou S."/>
            <person name="Mudge J."/>
            <person name="Bharti A.K."/>
            <person name="Murray J.D."/>
            <person name="Naoumkina M.A."/>
            <person name="Rosen B."/>
            <person name="Silverstein K.A."/>
            <person name="Tang H."/>
            <person name="Rombauts S."/>
            <person name="Zhao P.X."/>
            <person name="Zhou P."/>
            <person name="Barbe V."/>
            <person name="Bardou P."/>
            <person name="Bechner M."/>
            <person name="Bellec A."/>
            <person name="Berger A."/>
            <person name="Berges H."/>
            <person name="Bidwell S."/>
            <person name="Bisseling T."/>
            <person name="Choisne N."/>
            <person name="Couloux A."/>
            <person name="Denny R."/>
            <person name="Deshpande S."/>
            <person name="Dai X."/>
            <person name="Doyle J.J."/>
            <person name="Dudez A.M."/>
            <person name="Farmer A.D."/>
            <person name="Fouteau S."/>
            <person name="Franken C."/>
            <person name="Gibelin C."/>
            <person name="Gish J."/>
            <person name="Goldstein S."/>
            <person name="Gonzalez A.J."/>
            <person name="Green P.J."/>
            <person name="Hallab A."/>
            <person name="Hartog M."/>
            <person name="Hua A."/>
            <person name="Humphray S.J."/>
            <person name="Jeong D.H."/>
            <person name="Jing Y."/>
            <person name="Jocker A."/>
            <person name="Kenton S.M."/>
            <person name="Kim D.J."/>
            <person name="Klee K."/>
            <person name="Lai H."/>
            <person name="Lang C."/>
            <person name="Lin S."/>
            <person name="Macmil S.L."/>
            <person name="Magdelenat G."/>
            <person name="Matthews L."/>
            <person name="McCorrison J."/>
            <person name="Monaghan E.L."/>
            <person name="Mun J.H."/>
            <person name="Najar F.Z."/>
            <person name="Nicholson C."/>
            <person name="Noirot C."/>
            <person name="O'Bleness M."/>
            <person name="Paule C.R."/>
            <person name="Poulain J."/>
            <person name="Prion F."/>
            <person name="Qin B."/>
            <person name="Qu C."/>
            <person name="Retzel E.F."/>
            <person name="Riddle C."/>
            <person name="Sallet E."/>
            <person name="Samain S."/>
            <person name="Samson N."/>
            <person name="Sanders I."/>
            <person name="Saurat O."/>
            <person name="Scarpelli C."/>
            <person name="Schiex T."/>
            <person name="Segurens B."/>
            <person name="Severin A.J."/>
            <person name="Sherrier D.J."/>
            <person name="Shi R."/>
            <person name="Sims S."/>
            <person name="Singer S.R."/>
            <person name="Sinharoy S."/>
            <person name="Sterck L."/>
            <person name="Viollet A."/>
            <person name="Wang B.B."/>
            <person name="Wang K."/>
            <person name="Wang M."/>
            <person name="Wang X."/>
            <person name="Warfsmann J."/>
            <person name="Weissenbach J."/>
            <person name="White D.D."/>
            <person name="White J.D."/>
            <person name="Wiley G.B."/>
            <person name="Wincker P."/>
            <person name="Xing Y."/>
            <person name="Yang L."/>
            <person name="Yao Z."/>
            <person name="Ying F."/>
            <person name="Zhai J."/>
            <person name="Zhou L."/>
            <person name="Zuber A."/>
            <person name="Denarie J."/>
            <person name="Dixon R.A."/>
            <person name="May G.D."/>
            <person name="Schwartz D.C."/>
            <person name="Rogers J."/>
            <person name="Quetier F."/>
            <person name="Town C.D."/>
            <person name="Roe B.A."/>
        </authorList>
    </citation>
    <scope>NUCLEOTIDE SEQUENCE [LARGE SCALE GENOMIC DNA]</scope>
    <source>
        <strain evidence="7">A17</strain>
        <strain evidence="8 9">cv. Jemalong A17</strain>
    </source>
</reference>
<feature type="coiled-coil region" evidence="5">
    <location>
        <begin position="61"/>
        <end position="88"/>
    </location>
</feature>
<dbReference type="Pfam" id="PF00010">
    <property type="entry name" value="HLH"/>
    <property type="match status" value="1"/>
</dbReference>
<dbReference type="CDD" id="cd00083">
    <property type="entry name" value="bHLH_SF"/>
    <property type="match status" value="1"/>
</dbReference>
<dbReference type="OrthoDB" id="1927122at2759"/>
<gene>
    <name evidence="8" type="primary">11405343</name>
    <name evidence="7" type="ordered locus">MTR_4g118830</name>
</gene>
<evidence type="ECO:0000313" key="8">
    <source>
        <dbReference type="EnsemblPlants" id="AES91783"/>
    </source>
</evidence>
<dbReference type="GO" id="GO:0003700">
    <property type="term" value="F:DNA-binding transcription factor activity"/>
    <property type="evidence" value="ECO:0000318"/>
    <property type="project" value="GO_Central"/>
</dbReference>
<dbReference type="EnsemblPlants" id="AES91783">
    <property type="protein sequence ID" value="AES91783"/>
    <property type="gene ID" value="MTR_4g118830"/>
</dbReference>
<accession>G7JJ33</accession>
<evidence type="ECO:0000256" key="4">
    <source>
        <dbReference type="ARBA" id="ARBA00023242"/>
    </source>
</evidence>
<dbReference type="Proteomes" id="UP000002051">
    <property type="component" value="Chromosome 4"/>
</dbReference>
<dbReference type="PaxDb" id="3880-AES91783"/>
<feature type="domain" description="BHLH" evidence="6">
    <location>
        <begin position="21"/>
        <end position="71"/>
    </location>
</feature>
<dbReference type="GO" id="GO:0043565">
    <property type="term" value="F:sequence-specific DNA binding"/>
    <property type="evidence" value="ECO:0000318"/>
    <property type="project" value="GO_Central"/>
</dbReference>
<keyword evidence="4" id="KW-0539">Nucleus</keyword>
<keyword evidence="7" id="KW-0238">DNA-binding</keyword>
<dbReference type="SMART" id="SM00353">
    <property type="entry name" value="HLH"/>
    <property type="match status" value="1"/>
</dbReference>
<keyword evidence="2" id="KW-0805">Transcription regulation</keyword>
<sequence>MEEYSNKSLSEMSNRKRATTIKTEEVLNVERERRNKLKQMFTHLTTTVPTLHPNATQEVIVNETIQYIKELEEKKKILEEMKESKSKKHVERGFNLLVPCRNRNPNCSVTVTGSSNVAFFGIESVAKPGLITVILKVFLKNEAEVLAANVSVNDGNLILAITALVQNGAVIEKIKREIMSL</sequence>
<evidence type="ECO:0000259" key="6">
    <source>
        <dbReference type="PROSITE" id="PS50888"/>
    </source>
</evidence>
<comment type="subcellular location">
    <subcellularLocation>
        <location evidence="1">Nucleus</location>
    </subcellularLocation>
</comment>
<evidence type="ECO:0000256" key="2">
    <source>
        <dbReference type="ARBA" id="ARBA00023015"/>
    </source>
</evidence>
<evidence type="ECO:0000256" key="3">
    <source>
        <dbReference type="ARBA" id="ARBA00023163"/>
    </source>
</evidence>
<keyword evidence="9" id="KW-1185">Reference proteome</keyword>
<dbReference type="KEGG" id="mtr:11405343"/>
<reference evidence="8" key="3">
    <citation type="submission" date="2015-04" db="UniProtKB">
        <authorList>
            <consortium name="EnsemblPlants"/>
        </authorList>
    </citation>
    <scope>IDENTIFICATION</scope>
    <source>
        <strain evidence="8">cv. Jemalong A17</strain>
    </source>
</reference>
<dbReference type="InterPro" id="IPR011598">
    <property type="entry name" value="bHLH_dom"/>
</dbReference>
<dbReference type="InterPro" id="IPR044278">
    <property type="entry name" value="BHLH95-like"/>
</dbReference>
<name>G7JJ33_MEDTR</name>
<evidence type="ECO:0000256" key="5">
    <source>
        <dbReference type="SAM" id="Coils"/>
    </source>
</evidence>
<dbReference type="EMBL" id="CM001220">
    <property type="protein sequence ID" value="AES91783.1"/>
    <property type="molecule type" value="Genomic_DNA"/>
</dbReference>
<organism evidence="7 9">
    <name type="scientific">Medicago truncatula</name>
    <name type="common">Barrel medic</name>
    <name type="synonym">Medicago tribuloides</name>
    <dbReference type="NCBI Taxonomy" id="3880"/>
    <lineage>
        <taxon>Eukaryota</taxon>
        <taxon>Viridiplantae</taxon>
        <taxon>Streptophyta</taxon>
        <taxon>Embryophyta</taxon>
        <taxon>Tracheophyta</taxon>
        <taxon>Spermatophyta</taxon>
        <taxon>Magnoliopsida</taxon>
        <taxon>eudicotyledons</taxon>
        <taxon>Gunneridae</taxon>
        <taxon>Pentapetalae</taxon>
        <taxon>rosids</taxon>
        <taxon>fabids</taxon>
        <taxon>Fabales</taxon>
        <taxon>Fabaceae</taxon>
        <taxon>Papilionoideae</taxon>
        <taxon>50 kb inversion clade</taxon>
        <taxon>NPAAA clade</taxon>
        <taxon>Hologalegina</taxon>
        <taxon>IRL clade</taxon>
        <taxon>Trifolieae</taxon>
        <taxon>Medicago</taxon>
    </lineage>
</organism>
<dbReference type="AlphaFoldDB" id="G7JJ33"/>
<dbReference type="GO" id="GO:0046983">
    <property type="term" value="F:protein dimerization activity"/>
    <property type="evidence" value="ECO:0007669"/>
    <property type="project" value="InterPro"/>
</dbReference>
<proteinExistence type="predicted"/>
<protein>
    <submittedName>
        <fullName evidence="7">Helix loop helix DNA-binding domain protein</fullName>
    </submittedName>
</protein>
<dbReference type="GO" id="GO:0006355">
    <property type="term" value="P:regulation of DNA-templated transcription"/>
    <property type="evidence" value="ECO:0000318"/>
    <property type="project" value="GO_Central"/>
</dbReference>